<evidence type="ECO:0000313" key="2">
    <source>
        <dbReference type="EMBL" id="QAY68073.1"/>
    </source>
</evidence>
<dbReference type="OrthoDB" id="9782266at2"/>
<dbReference type="PROSITE" id="PS51186">
    <property type="entry name" value="GNAT"/>
    <property type="match status" value="1"/>
</dbReference>
<protein>
    <submittedName>
        <fullName evidence="2">GNAT family N-acetyltransferase</fullName>
    </submittedName>
</protein>
<dbReference type="InterPro" id="IPR016181">
    <property type="entry name" value="Acyl_CoA_acyltransferase"/>
</dbReference>
<reference evidence="2 3" key="1">
    <citation type="submission" date="2019-01" db="EMBL/GenBank/DDBJ databases">
        <title>Genome sequencing of strain FW100M-2.</title>
        <authorList>
            <person name="Heo J."/>
            <person name="Kim S.-J."/>
            <person name="Kim J.-S."/>
            <person name="Hong S.-B."/>
            <person name="Kwon S.-W."/>
        </authorList>
    </citation>
    <scope>NUCLEOTIDE SEQUENCE [LARGE SCALE GENOMIC DNA]</scope>
    <source>
        <strain evidence="2 3">FW100M-2</strain>
    </source>
</reference>
<dbReference type="Gene3D" id="3.40.630.30">
    <property type="match status" value="1"/>
</dbReference>
<dbReference type="InterPro" id="IPR000182">
    <property type="entry name" value="GNAT_dom"/>
</dbReference>
<dbReference type="SUPFAM" id="SSF55729">
    <property type="entry name" value="Acyl-CoA N-acyltransferases (Nat)"/>
    <property type="match status" value="1"/>
</dbReference>
<gene>
    <name evidence="2" type="ORF">ET464_18570</name>
</gene>
<evidence type="ECO:0000259" key="1">
    <source>
        <dbReference type="PROSITE" id="PS51186"/>
    </source>
</evidence>
<keyword evidence="2" id="KW-0808">Transferase</keyword>
<dbReference type="Proteomes" id="UP000293568">
    <property type="component" value="Chromosome"/>
</dbReference>
<feature type="domain" description="N-acetyltransferase" evidence="1">
    <location>
        <begin position="16"/>
        <end position="171"/>
    </location>
</feature>
<evidence type="ECO:0000313" key="3">
    <source>
        <dbReference type="Proteomes" id="UP000293568"/>
    </source>
</evidence>
<name>A0A4P6F0F2_9BACL</name>
<dbReference type="CDD" id="cd04301">
    <property type="entry name" value="NAT_SF"/>
    <property type="match status" value="1"/>
</dbReference>
<dbReference type="AlphaFoldDB" id="A0A4P6F0F2"/>
<sequence length="171" mass="19482">MQFVLGEKVKEAGLLLSLVKITDELIKAELDILNADSYYNRVSTGQETVTPEELAKEKEQAAKLGAERYLVQENGRHVGILDFLMVNPNDNCAWLGLLQVNKPCQGQGYGRRMLELYMNMMKERGVAAFRIGILEDNEPGFQFWMKQGFDYVKTVVNDRQKTVLIYEKTIG</sequence>
<organism evidence="2 3">
    <name type="scientific">Paenibacillus protaetiae</name>
    <dbReference type="NCBI Taxonomy" id="2509456"/>
    <lineage>
        <taxon>Bacteria</taxon>
        <taxon>Bacillati</taxon>
        <taxon>Bacillota</taxon>
        <taxon>Bacilli</taxon>
        <taxon>Bacillales</taxon>
        <taxon>Paenibacillaceae</taxon>
        <taxon>Paenibacillus</taxon>
    </lineage>
</organism>
<dbReference type="GO" id="GO:0016747">
    <property type="term" value="F:acyltransferase activity, transferring groups other than amino-acyl groups"/>
    <property type="evidence" value="ECO:0007669"/>
    <property type="project" value="InterPro"/>
</dbReference>
<accession>A0A4P6F0F2</accession>
<dbReference type="EMBL" id="CP035492">
    <property type="protein sequence ID" value="QAY68073.1"/>
    <property type="molecule type" value="Genomic_DNA"/>
</dbReference>
<proteinExistence type="predicted"/>
<keyword evidence="3" id="KW-1185">Reference proteome</keyword>
<dbReference type="KEGG" id="pprt:ET464_18570"/>
<dbReference type="Pfam" id="PF00583">
    <property type="entry name" value="Acetyltransf_1"/>
    <property type="match status" value="1"/>
</dbReference>